<dbReference type="EMBL" id="JBHSFK010000024">
    <property type="protein sequence ID" value="MFC4504176.1"/>
    <property type="molecule type" value="Genomic_DNA"/>
</dbReference>
<proteinExistence type="predicted"/>
<gene>
    <name evidence="1" type="ORF">ACFPIH_32495</name>
</gene>
<dbReference type="RefSeq" id="WP_381180413.1">
    <property type="nucleotide sequence ID" value="NZ_JBHSFK010000024.1"/>
</dbReference>
<protein>
    <submittedName>
        <fullName evidence="1">Uncharacterized protein</fullName>
    </submittedName>
</protein>
<dbReference type="Proteomes" id="UP001595839">
    <property type="component" value="Unassembled WGS sequence"/>
</dbReference>
<evidence type="ECO:0000313" key="1">
    <source>
        <dbReference type="EMBL" id="MFC4504176.1"/>
    </source>
</evidence>
<sequence length="61" mass="6520">MGSLVERLAEEREYSIELRITVGELHTLHSALTAAATLFLSDGRFFDTLALGIAEAAAAEA</sequence>
<comment type="caution">
    <text evidence="1">The sequence shown here is derived from an EMBL/GenBank/DDBJ whole genome shotgun (WGS) entry which is preliminary data.</text>
</comment>
<organism evidence="1 2">
    <name type="scientific">Streptomyces vulcanius</name>
    <dbReference type="NCBI Taxonomy" id="1441876"/>
    <lineage>
        <taxon>Bacteria</taxon>
        <taxon>Bacillati</taxon>
        <taxon>Actinomycetota</taxon>
        <taxon>Actinomycetes</taxon>
        <taxon>Kitasatosporales</taxon>
        <taxon>Streptomycetaceae</taxon>
        <taxon>Streptomyces</taxon>
    </lineage>
</organism>
<keyword evidence="2" id="KW-1185">Reference proteome</keyword>
<accession>A0ABV9B3N8</accession>
<evidence type="ECO:0000313" key="2">
    <source>
        <dbReference type="Proteomes" id="UP001595839"/>
    </source>
</evidence>
<reference evidence="2" key="1">
    <citation type="journal article" date="2019" name="Int. J. Syst. Evol. Microbiol.">
        <title>The Global Catalogue of Microorganisms (GCM) 10K type strain sequencing project: providing services to taxonomists for standard genome sequencing and annotation.</title>
        <authorList>
            <consortium name="The Broad Institute Genomics Platform"/>
            <consortium name="The Broad Institute Genome Sequencing Center for Infectious Disease"/>
            <person name="Wu L."/>
            <person name="Ma J."/>
        </authorList>
    </citation>
    <scope>NUCLEOTIDE SEQUENCE [LARGE SCALE GENOMIC DNA]</scope>
    <source>
        <strain evidence="2">CGMCC 4.7177</strain>
    </source>
</reference>
<name>A0ABV9B3N8_9ACTN</name>